<name>A0A444X581_ARAHY</name>
<evidence type="ECO:0000313" key="2">
    <source>
        <dbReference type="Proteomes" id="UP000289738"/>
    </source>
</evidence>
<sequence>MDSLLPFLYSKKRSIWSARVVTPLPITAILLSSPSPVSLVCLSLPPQHASDDTVTCFRRRRRLNTLPSEIDT</sequence>
<comment type="caution">
    <text evidence="1">The sequence shown here is derived from an EMBL/GenBank/DDBJ whole genome shotgun (WGS) entry which is preliminary data.</text>
</comment>
<dbReference type="EMBL" id="SDMP01000020">
    <property type="protein sequence ID" value="RYQ84821.1"/>
    <property type="molecule type" value="Genomic_DNA"/>
</dbReference>
<dbReference type="Proteomes" id="UP000289738">
    <property type="component" value="Chromosome B10"/>
</dbReference>
<gene>
    <name evidence="1" type="ORF">Ahy_B10g104306</name>
</gene>
<protein>
    <submittedName>
        <fullName evidence="1">Uncharacterized protein</fullName>
    </submittedName>
</protein>
<keyword evidence="2" id="KW-1185">Reference proteome</keyword>
<evidence type="ECO:0000313" key="1">
    <source>
        <dbReference type="EMBL" id="RYQ84821.1"/>
    </source>
</evidence>
<reference evidence="1 2" key="1">
    <citation type="submission" date="2019-01" db="EMBL/GenBank/DDBJ databases">
        <title>Sequencing of cultivated peanut Arachis hypogaea provides insights into genome evolution and oil improvement.</title>
        <authorList>
            <person name="Chen X."/>
        </authorList>
    </citation>
    <scope>NUCLEOTIDE SEQUENCE [LARGE SCALE GENOMIC DNA]</scope>
    <source>
        <strain evidence="2">cv. Fuhuasheng</strain>
        <tissue evidence="1">Leaves</tissue>
    </source>
</reference>
<proteinExistence type="predicted"/>
<dbReference type="AlphaFoldDB" id="A0A444X581"/>
<organism evidence="1 2">
    <name type="scientific">Arachis hypogaea</name>
    <name type="common">Peanut</name>
    <dbReference type="NCBI Taxonomy" id="3818"/>
    <lineage>
        <taxon>Eukaryota</taxon>
        <taxon>Viridiplantae</taxon>
        <taxon>Streptophyta</taxon>
        <taxon>Embryophyta</taxon>
        <taxon>Tracheophyta</taxon>
        <taxon>Spermatophyta</taxon>
        <taxon>Magnoliopsida</taxon>
        <taxon>eudicotyledons</taxon>
        <taxon>Gunneridae</taxon>
        <taxon>Pentapetalae</taxon>
        <taxon>rosids</taxon>
        <taxon>fabids</taxon>
        <taxon>Fabales</taxon>
        <taxon>Fabaceae</taxon>
        <taxon>Papilionoideae</taxon>
        <taxon>50 kb inversion clade</taxon>
        <taxon>dalbergioids sensu lato</taxon>
        <taxon>Dalbergieae</taxon>
        <taxon>Pterocarpus clade</taxon>
        <taxon>Arachis</taxon>
    </lineage>
</organism>
<accession>A0A444X581</accession>